<sequence>MRTPSRSLPAALAALALALGLSAGSVSAAPAAAVPAASAASAKKKVSFKKADNGSAITAYKWVTKNKRQLDVSVRSKGLGGKTRKVRLLLPKGWKFKTKKTWPVVYLLHGGGDADYKSWTRSSQIGQLAAKWNAIVVLPEGANGSYTNWYNKGAGGPPEWETFHMTEVFQLMNRNMHTGTRRAVIGNSSGGQGAMTYAARYPGRFKFVAAYSGLLSILSPGIPEALNTINSPRTDPDLIYGDPVDDRANWEAHDPWSLAESLRGTGIYFSTGSGMLLPSDAGLISEYFVGMSTMDFKKRLDALGIKYTAHIYSGGRHSWPFWKIELKRSWPKAMKAIKARKY</sequence>
<dbReference type="Gene3D" id="3.40.50.1820">
    <property type="entry name" value="alpha/beta hydrolase"/>
    <property type="match status" value="1"/>
</dbReference>
<evidence type="ECO:0000256" key="1">
    <source>
        <dbReference type="SAM" id="SignalP"/>
    </source>
</evidence>
<dbReference type="SUPFAM" id="SSF53474">
    <property type="entry name" value="alpha/beta-Hydrolases"/>
    <property type="match status" value="1"/>
</dbReference>
<accession>A0A3N1DBU0</accession>
<comment type="caution">
    <text evidence="2">The sequence shown here is derived from an EMBL/GenBank/DDBJ whole genome shotgun (WGS) entry which is preliminary data.</text>
</comment>
<evidence type="ECO:0000313" key="2">
    <source>
        <dbReference type="EMBL" id="ROO90980.1"/>
    </source>
</evidence>
<dbReference type="InterPro" id="IPR050583">
    <property type="entry name" value="Mycobacterial_A85_antigen"/>
</dbReference>
<organism evidence="2 3">
    <name type="scientific">Actinocorallia herbida</name>
    <dbReference type="NCBI Taxonomy" id="58109"/>
    <lineage>
        <taxon>Bacteria</taxon>
        <taxon>Bacillati</taxon>
        <taxon>Actinomycetota</taxon>
        <taxon>Actinomycetes</taxon>
        <taxon>Streptosporangiales</taxon>
        <taxon>Thermomonosporaceae</taxon>
        <taxon>Actinocorallia</taxon>
    </lineage>
</organism>
<gene>
    <name evidence="2" type="ORF">EDD29_8722</name>
</gene>
<dbReference type="GO" id="GO:0016747">
    <property type="term" value="F:acyltransferase activity, transferring groups other than amino-acyl groups"/>
    <property type="evidence" value="ECO:0007669"/>
    <property type="project" value="TreeGrafter"/>
</dbReference>
<dbReference type="PANTHER" id="PTHR48098">
    <property type="entry name" value="ENTEROCHELIN ESTERASE-RELATED"/>
    <property type="match status" value="1"/>
</dbReference>
<reference evidence="2 3" key="1">
    <citation type="submission" date="2018-11" db="EMBL/GenBank/DDBJ databases">
        <title>Sequencing the genomes of 1000 actinobacteria strains.</title>
        <authorList>
            <person name="Klenk H.-P."/>
        </authorList>
    </citation>
    <scope>NUCLEOTIDE SEQUENCE [LARGE SCALE GENOMIC DNA]</scope>
    <source>
        <strain evidence="2 3">DSM 44254</strain>
    </source>
</reference>
<dbReference type="EMBL" id="RJKE01000001">
    <property type="protein sequence ID" value="ROO90980.1"/>
    <property type="molecule type" value="Genomic_DNA"/>
</dbReference>
<dbReference type="PANTHER" id="PTHR48098:SF1">
    <property type="entry name" value="DIACYLGLYCEROL ACYLTRANSFERASE_MYCOLYLTRANSFERASE AG85A"/>
    <property type="match status" value="1"/>
</dbReference>
<protein>
    <submittedName>
        <fullName evidence="2">S-formylglutathione hydrolase FrmB</fullName>
    </submittedName>
</protein>
<name>A0A3N1DBU0_9ACTN</name>
<dbReference type="AlphaFoldDB" id="A0A3N1DBU0"/>
<proteinExistence type="predicted"/>
<evidence type="ECO:0000313" key="3">
    <source>
        <dbReference type="Proteomes" id="UP000272400"/>
    </source>
</evidence>
<keyword evidence="2" id="KW-0378">Hydrolase</keyword>
<dbReference type="InterPro" id="IPR000801">
    <property type="entry name" value="Esterase-like"/>
</dbReference>
<dbReference type="OrthoDB" id="4527292at2"/>
<keyword evidence="3" id="KW-1185">Reference proteome</keyword>
<keyword evidence="1" id="KW-0732">Signal</keyword>
<dbReference type="GO" id="GO:0016787">
    <property type="term" value="F:hydrolase activity"/>
    <property type="evidence" value="ECO:0007669"/>
    <property type="project" value="UniProtKB-KW"/>
</dbReference>
<feature type="chain" id="PRO_5018198292" evidence="1">
    <location>
        <begin position="29"/>
        <end position="342"/>
    </location>
</feature>
<dbReference type="RefSeq" id="WP_123669860.1">
    <property type="nucleotide sequence ID" value="NZ_RJKE01000001.1"/>
</dbReference>
<dbReference type="InterPro" id="IPR029058">
    <property type="entry name" value="AB_hydrolase_fold"/>
</dbReference>
<dbReference type="Pfam" id="PF00756">
    <property type="entry name" value="Esterase"/>
    <property type="match status" value="1"/>
</dbReference>
<dbReference type="Proteomes" id="UP000272400">
    <property type="component" value="Unassembled WGS sequence"/>
</dbReference>
<feature type="signal peptide" evidence="1">
    <location>
        <begin position="1"/>
        <end position="28"/>
    </location>
</feature>